<proteinExistence type="predicted"/>
<gene>
    <name evidence="1" type="ORF">V6250_00425</name>
</gene>
<protein>
    <submittedName>
        <fullName evidence="1">ABC transporter permease</fullName>
    </submittedName>
</protein>
<reference evidence="1" key="1">
    <citation type="submission" date="2024-02" db="EMBL/GenBank/DDBJ databases">
        <title>Bacteria isolated from the canopy kelp, Nereocystis luetkeana.</title>
        <authorList>
            <person name="Pfister C.A."/>
            <person name="Younker I.T."/>
            <person name="Light S.H."/>
        </authorList>
    </citation>
    <scope>NUCLEOTIDE SEQUENCE</scope>
    <source>
        <strain evidence="1">TN.2.01</strain>
    </source>
</reference>
<evidence type="ECO:0000313" key="2">
    <source>
        <dbReference type="Proteomes" id="UP001374952"/>
    </source>
</evidence>
<evidence type="ECO:0000313" key="1">
    <source>
        <dbReference type="EMBL" id="MEL0602607.1"/>
    </source>
</evidence>
<comment type="caution">
    <text evidence="1">The sequence shown here is derived from an EMBL/GenBank/DDBJ whole genome shotgun (WGS) entry which is preliminary data.</text>
</comment>
<organism evidence="1 2">
    <name type="scientific">Pseudoalteromonas undina</name>
    <dbReference type="NCBI Taxonomy" id="43660"/>
    <lineage>
        <taxon>Bacteria</taxon>
        <taxon>Pseudomonadati</taxon>
        <taxon>Pseudomonadota</taxon>
        <taxon>Gammaproteobacteria</taxon>
        <taxon>Alteromonadales</taxon>
        <taxon>Pseudoalteromonadaceae</taxon>
        <taxon>Pseudoalteromonas</taxon>
    </lineage>
</organism>
<sequence length="412" mass="44638">MLVSLAWSSLASRRKSVILTFLSLLISISVLLSVEYIRQQAKESFNRTISDVDMIVGAPSGQLNLLLYSVFRMGSPTSNINYKSFETLKGSSLVKWAIPISLGDSHRGFRVMGTNNSYFEHFKYGTKQPLTFSSGQPFNTLFEAVIGADVAKKLNYKIGQSVVIAHGIGNTSFTHHDNTPFIIKGILNPTGTPVDKTIHVSLNAIEAIHLSPAKQAKLLNNVDSVSTTPESITAVMLGLKSKFSTFKLQRDINNYKADRLMAVLPGVAMTELWQMMATVESLLRVIGILVLVSSLFGLSTMLLASMAQRKNEIAVLRVLGAGPSVIFSLVLVEALILVLISSAAATALLSLTLWLLGDWLGATYGLFLNANMLNLETLKVITVITVAAIITSAIPAYEAYKNALHSSLSAKS</sequence>
<dbReference type="Proteomes" id="UP001374952">
    <property type="component" value="Unassembled WGS sequence"/>
</dbReference>
<accession>A0ACC6QYC2</accession>
<keyword evidence="2" id="KW-1185">Reference proteome</keyword>
<dbReference type="EMBL" id="JBAKAX010000001">
    <property type="protein sequence ID" value="MEL0602607.1"/>
    <property type="molecule type" value="Genomic_DNA"/>
</dbReference>
<name>A0ACC6QYC2_9GAMM</name>